<organism evidence="1 2">
    <name type="scientific">Peronosclerospora sorghi</name>
    <dbReference type="NCBI Taxonomy" id="230839"/>
    <lineage>
        <taxon>Eukaryota</taxon>
        <taxon>Sar</taxon>
        <taxon>Stramenopiles</taxon>
        <taxon>Oomycota</taxon>
        <taxon>Peronosporomycetes</taxon>
        <taxon>Peronosporales</taxon>
        <taxon>Peronosporaceae</taxon>
        <taxon>Peronosclerospora</taxon>
    </lineage>
</organism>
<dbReference type="Proteomes" id="UP001163321">
    <property type="component" value="Chromosome 8"/>
</dbReference>
<dbReference type="EMBL" id="CM047587">
    <property type="protein sequence ID" value="KAI9908588.1"/>
    <property type="molecule type" value="Genomic_DNA"/>
</dbReference>
<accession>A0ACC0VQ23</accession>
<evidence type="ECO:0000313" key="2">
    <source>
        <dbReference type="Proteomes" id="UP001163321"/>
    </source>
</evidence>
<protein>
    <submittedName>
        <fullName evidence="1">Uncharacterized protein</fullName>
    </submittedName>
</protein>
<keyword evidence="2" id="KW-1185">Reference proteome</keyword>
<proteinExistence type="predicted"/>
<evidence type="ECO:0000313" key="1">
    <source>
        <dbReference type="EMBL" id="KAI9908588.1"/>
    </source>
</evidence>
<comment type="caution">
    <text evidence="1">The sequence shown here is derived from an EMBL/GenBank/DDBJ whole genome shotgun (WGS) entry which is preliminary data.</text>
</comment>
<reference evidence="1 2" key="1">
    <citation type="journal article" date="2022" name="bioRxiv">
        <title>The genome of the oomycete Peronosclerospora sorghi, a cosmopolitan pathogen of maize and sorghum, is inflated with dispersed pseudogenes.</title>
        <authorList>
            <person name="Fletcher K."/>
            <person name="Martin F."/>
            <person name="Isakeit T."/>
            <person name="Cavanaugh K."/>
            <person name="Magill C."/>
            <person name="Michelmore R."/>
        </authorList>
    </citation>
    <scope>NUCLEOTIDE SEQUENCE [LARGE SCALE GENOMIC DNA]</scope>
    <source>
        <strain evidence="1">P6</strain>
    </source>
</reference>
<name>A0ACC0VQ23_9STRA</name>
<sequence length="247" mass="27492">MSCSDKLAKWIALGMQGSLLLQWFEPLYLTSIVLSEDDRAKSVTTQEHALERAVCARLGQDDAGRREGTRFSCCKVHVVSGIPPFSRRRTSIRTPSSLALNWTVRGDSWACGHEPQPSASSFLSSGNGLEPFFRSFALEFLEAATGFKQGAKKASKMNPLAMEKTASRLSKRTFLRAFYFVLGQTSGHDTVSDVAYVELKQTVPLHVSFSTVADAFSTLNVAYQWKRKQFFAVGNEWIGVPETFKQF</sequence>
<gene>
    <name evidence="1" type="ORF">PsorP6_016506</name>
</gene>